<comment type="caution">
    <text evidence="2">The sequence shown here is derived from an EMBL/GenBank/DDBJ whole genome shotgun (WGS) entry which is preliminary data.</text>
</comment>
<name>A0A6C1BWW2_9ACTN</name>
<organism evidence="2 3">
    <name type="scientific">Streptomyces albus</name>
    <dbReference type="NCBI Taxonomy" id="1888"/>
    <lineage>
        <taxon>Bacteria</taxon>
        <taxon>Bacillati</taxon>
        <taxon>Actinomycetota</taxon>
        <taxon>Actinomycetes</taxon>
        <taxon>Kitasatosporales</taxon>
        <taxon>Streptomycetaceae</taxon>
        <taxon>Streptomyces</taxon>
    </lineage>
</organism>
<dbReference type="InterPro" id="IPR051532">
    <property type="entry name" value="Ester_Hydrolysis_Enzymes"/>
</dbReference>
<accession>A0A6C1BWW2</accession>
<dbReference type="Gene3D" id="3.40.50.1110">
    <property type="entry name" value="SGNH hydrolase"/>
    <property type="match status" value="1"/>
</dbReference>
<feature type="compositionally biased region" description="Basic and acidic residues" evidence="1">
    <location>
        <begin position="334"/>
        <end position="345"/>
    </location>
</feature>
<evidence type="ECO:0000313" key="3">
    <source>
        <dbReference type="Proteomes" id="UP000298111"/>
    </source>
</evidence>
<proteinExistence type="predicted"/>
<dbReference type="GeneID" id="75184989"/>
<reference evidence="2 3" key="1">
    <citation type="submission" date="2018-10" db="EMBL/GenBank/DDBJ databases">
        <title>Isolation of pseudouridimycin from Streptomyces albus DSM 40763.</title>
        <authorList>
            <person name="Rosenqvist P."/>
            <person name="Metsae-Ketelae M."/>
            <person name="Virta P."/>
        </authorList>
    </citation>
    <scope>NUCLEOTIDE SEQUENCE [LARGE SCALE GENOMIC DNA]</scope>
    <source>
        <strain evidence="2 3">DSM 40763</strain>
    </source>
</reference>
<dbReference type="InterPro" id="IPR013830">
    <property type="entry name" value="SGNH_hydro"/>
</dbReference>
<feature type="region of interest" description="Disordered" evidence="1">
    <location>
        <begin position="322"/>
        <end position="345"/>
    </location>
</feature>
<evidence type="ECO:0000256" key="1">
    <source>
        <dbReference type="SAM" id="MobiDB-lite"/>
    </source>
</evidence>
<dbReference type="AlphaFoldDB" id="A0A6C1BWW2"/>
<dbReference type="InterPro" id="IPR036514">
    <property type="entry name" value="SGNH_hydro_sf"/>
</dbReference>
<dbReference type="Proteomes" id="UP000298111">
    <property type="component" value="Unassembled WGS sequence"/>
</dbReference>
<dbReference type="SUPFAM" id="SSF52266">
    <property type="entry name" value="SGNH hydrolase"/>
    <property type="match status" value="1"/>
</dbReference>
<dbReference type="EMBL" id="RCIY01000009">
    <property type="protein sequence ID" value="TGG88495.1"/>
    <property type="molecule type" value="Genomic_DNA"/>
</dbReference>
<dbReference type="PANTHER" id="PTHR30383">
    <property type="entry name" value="THIOESTERASE 1/PROTEASE 1/LYSOPHOSPHOLIPASE L1"/>
    <property type="match status" value="1"/>
</dbReference>
<dbReference type="RefSeq" id="WP_135566644.1">
    <property type="nucleotide sequence ID" value="NZ_CP048875.1"/>
</dbReference>
<protein>
    <submittedName>
        <fullName evidence="2">GDSL family lipase</fullName>
    </submittedName>
</protein>
<sequence length="345" mass="36791">MRDGSDGWQDAEPFVRGVAWWDGDRCVRADPADSARLPVQTWARALMPVGVRLEFTADGPFEVRYRAGALGTVDALREGCRAWEVLRDGERVARIPETPSEEVRVLRVDWPGGQGVLHPPEGYAPVLLGVRGARPAPRQPRWLVYGDSITEGWSASAPSLGWPARAGRALGLDTVNLGYSGSAHGEPAAAQQLASLPGDAVTVAFGCNCWTGVPFSAGLMAETVTAFLRLVRAGHPRTPLLVLSPLPRPEAERTPNPLGATLAELRAAMEGAVRARQTAGDERLTLLSGADLVGPEHLVDGVHPDDTGHALIADAVTRTLRRLPLPQRGPAGRGEGRTDGPRARV</sequence>
<dbReference type="Pfam" id="PF13472">
    <property type="entry name" value="Lipase_GDSL_2"/>
    <property type="match status" value="1"/>
</dbReference>
<evidence type="ECO:0000313" key="2">
    <source>
        <dbReference type="EMBL" id="TGG88495.1"/>
    </source>
</evidence>
<gene>
    <name evidence="2" type="ORF">D8771_03185</name>
</gene>